<gene>
    <name evidence="1" type="ORF">V3330_05335</name>
</gene>
<evidence type="ECO:0000313" key="2">
    <source>
        <dbReference type="Proteomes" id="UP001359886"/>
    </source>
</evidence>
<name>A0AAW9R7H7_9GAMM</name>
<dbReference type="EMBL" id="JAZHOG010000003">
    <property type="protein sequence ID" value="MEJ8567040.1"/>
    <property type="molecule type" value="Genomic_DNA"/>
</dbReference>
<dbReference type="InterPro" id="IPR023198">
    <property type="entry name" value="PGP-like_dom2"/>
</dbReference>
<comment type="caution">
    <text evidence="1">The sequence shown here is derived from an EMBL/GenBank/DDBJ whole genome shotgun (WGS) entry which is preliminary data.</text>
</comment>
<dbReference type="InterPro" id="IPR023214">
    <property type="entry name" value="HAD_sf"/>
</dbReference>
<dbReference type="GO" id="GO:0005829">
    <property type="term" value="C:cytosol"/>
    <property type="evidence" value="ECO:0007669"/>
    <property type="project" value="TreeGrafter"/>
</dbReference>
<dbReference type="InterPro" id="IPR036412">
    <property type="entry name" value="HAD-like_sf"/>
</dbReference>
<dbReference type="Proteomes" id="UP001359886">
    <property type="component" value="Unassembled WGS sequence"/>
</dbReference>
<organism evidence="1 2">
    <name type="scientific">Elongatibacter sediminis</name>
    <dbReference type="NCBI Taxonomy" id="3119006"/>
    <lineage>
        <taxon>Bacteria</taxon>
        <taxon>Pseudomonadati</taxon>
        <taxon>Pseudomonadota</taxon>
        <taxon>Gammaproteobacteria</taxon>
        <taxon>Chromatiales</taxon>
        <taxon>Wenzhouxiangellaceae</taxon>
        <taxon>Elongatibacter</taxon>
    </lineage>
</organism>
<sequence>MIRNLLFDLDGTLVDSSGTISAALIHALERAGSEPPDAGAVRAFIGRPLLEIFSEDFGMDEHSARRAIDDYRAQYARLGREGSRVYAHVEEGLAALADAGFRLYVATVKPENIADRVLRDFGLRSRFSGIAGSSLDSQRRHKADIIAHALEVNALAPHRSLMIGDRAEDVNGARQHGIDAIGVAYGFGGRAELDAAGARQVVDGFDEVTALALSECSR</sequence>
<dbReference type="Gene3D" id="1.10.150.240">
    <property type="entry name" value="Putative phosphatase, domain 2"/>
    <property type="match status" value="1"/>
</dbReference>
<dbReference type="SFLD" id="SFLDS00003">
    <property type="entry name" value="Haloacid_Dehalogenase"/>
    <property type="match status" value="1"/>
</dbReference>
<dbReference type="RefSeq" id="WP_354694359.1">
    <property type="nucleotide sequence ID" value="NZ_JAZHOG010000003.1"/>
</dbReference>
<evidence type="ECO:0000313" key="1">
    <source>
        <dbReference type="EMBL" id="MEJ8567040.1"/>
    </source>
</evidence>
<dbReference type="GO" id="GO:0016787">
    <property type="term" value="F:hydrolase activity"/>
    <property type="evidence" value="ECO:0007669"/>
    <property type="project" value="UniProtKB-KW"/>
</dbReference>
<dbReference type="SFLD" id="SFLDG01129">
    <property type="entry name" value="C1.5:_HAD__Beta-PGM__Phosphata"/>
    <property type="match status" value="1"/>
</dbReference>
<reference evidence="1 2" key="1">
    <citation type="submission" date="2024-02" db="EMBL/GenBank/DDBJ databases">
        <title>A novel Wenzhouxiangellaceae bacterium, isolated from coastal sediments.</title>
        <authorList>
            <person name="Du Z.-J."/>
            <person name="Ye Y.-Q."/>
            <person name="Zhang X.-Y."/>
        </authorList>
    </citation>
    <scope>NUCLEOTIDE SEQUENCE [LARGE SCALE GENOMIC DNA]</scope>
    <source>
        <strain evidence="1 2">CH-27</strain>
    </source>
</reference>
<dbReference type="PANTHER" id="PTHR43434">
    <property type="entry name" value="PHOSPHOGLYCOLATE PHOSPHATASE"/>
    <property type="match status" value="1"/>
</dbReference>
<accession>A0AAW9R7H7</accession>
<dbReference type="SUPFAM" id="SSF56784">
    <property type="entry name" value="HAD-like"/>
    <property type="match status" value="1"/>
</dbReference>
<dbReference type="PANTHER" id="PTHR43434:SF20">
    <property type="entry name" value="5'-NUCLEOTIDASE"/>
    <property type="match status" value="1"/>
</dbReference>
<dbReference type="InterPro" id="IPR041492">
    <property type="entry name" value="HAD_2"/>
</dbReference>
<dbReference type="GO" id="GO:0004713">
    <property type="term" value="F:protein tyrosine kinase activity"/>
    <property type="evidence" value="ECO:0007669"/>
    <property type="project" value="TreeGrafter"/>
</dbReference>
<dbReference type="AlphaFoldDB" id="A0AAW9R7H7"/>
<protein>
    <submittedName>
        <fullName evidence="1">HAD hydrolase-like protein</fullName>
    </submittedName>
</protein>
<proteinExistence type="predicted"/>
<dbReference type="InterPro" id="IPR050155">
    <property type="entry name" value="HAD-like_hydrolase_sf"/>
</dbReference>
<dbReference type="Gene3D" id="3.40.50.1000">
    <property type="entry name" value="HAD superfamily/HAD-like"/>
    <property type="match status" value="1"/>
</dbReference>
<keyword evidence="1" id="KW-0378">Hydrolase</keyword>
<dbReference type="Pfam" id="PF13419">
    <property type="entry name" value="HAD_2"/>
    <property type="match status" value="1"/>
</dbReference>
<keyword evidence="2" id="KW-1185">Reference proteome</keyword>